<dbReference type="FunFam" id="3.20.20.10:FF:000018">
    <property type="entry name" value="Pyridoxal phosphate homeostasis protein"/>
    <property type="match status" value="1"/>
</dbReference>
<dbReference type="AlphaFoldDB" id="A0AAN1WIF2"/>
<keyword evidence="1 2" id="KW-0663">Pyridoxal phosphate</keyword>
<dbReference type="GO" id="GO:0030170">
    <property type="term" value="F:pyridoxal phosphate binding"/>
    <property type="evidence" value="ECO:0007669"/>
    <property type="project" value="UniProtKB-UniRule"/>
</dbReference>
<dbReference type="NCBIfam" id="TIGR00044">
    <property type="entry name" value="YggS family pyridoxal phosphate-dependent enzyme"/>
    <property type="match status" value="1"/>
</dbReference>
<dbReference type="HAMAP" id="MF_02087">
    <property type="entry name" value="PLP_homeostasis"/>
    <property type="match status" value="1"/>
</dbReference>
<proteinExistence type="inferred from homology"/>
<evidence type="ECO:0000313" key="6">
    <source>
        <dbReference type="EMBL" id="BCD98171.1"/>
    </source>
</evidence>
<evidence type="ECO:0000256" key="3">
    <source>
        <dbReference type="PIRSR" id="PIRSR004848-1"/>
    </source>
</evidence>
<dbReference type="CDD" id="cd06824">
    <property type="entry name" value="PLPDE_III_Yggs_like"/>
    <property type="match status" value="1"/>
</dbReference>
<dbReference type="InterPro" id="IPR001608">
    <property type="entry name" value="Ala_racemase_N"/>
</dbReference>
<accession>A0AAN1WIF2</accession>
<comment type="function">
    <text evidence="2">Pyridoxal 5'-phosphate (PLP)-binding protein, which is involved in PLP homeostasis.</text>
</comment>
<dbReference type="PROSITE" id="PS01211">
    <property type="entry name" value="UPF0001"/>
    <property type="match status" value="1"/>
</dbReference>
<reference evidence="6 7" key="1">
    <citation type="journal article" date="2022" name="IScience">
        <title>An ultrasensitive nanofiber-based assay for enzymatic hydrolysis and deep-sea microbial degradation of cellulose.</title>
        <authorList>
            <person name="Tsudome M."/>
            <person name="Tachioka M."/>
            <person name="Miyazaki M."/>
            <person name="Uchimura K."/>
            <person name="Tsuda M."/>
            <person name="Takaki Y."/>
            <person name="Deguchi S."/>
        </authorList>
    </citation>
    <scope>NUCLEOTIDE SEQUENCE [LARGE SCALE GENOMIC DNA]</scope>
    <source>
        <strain evidence="6 7">GE09</strain>
    </source>
</reference>
<evidence type="ECO:0000259" key="5">
    <source>
        <dbReference type="Pfam" id="PF01168"/>
    </source>
</evidence>
<dbReference type="KEGG" id="marq:MARGE09_P2372"/>
<dbReference type="RefSeq" id="WP_236982351.1">
    <property type="nucleotide sequence ID" value="NZ_AP023086.1"/>
</dbReference>
<dbReference type="EMBL" id="AP023086">
    <property type="protein sequence ID" value="BCD98171.1"/>
    <property type="molecule type" value="Genomic_DNA"/>
</dbReference>
<evidence type="ECO:0000313" key="7">
    <source>
        <dbReference type="Proteomes" id="UP001320119"/>
    </source>
</evidence>
<dbReference type="PANTHER" id="PTHR10146:SF14">
    <property type="entry name" value="PYRIDOXAL PHOSPHATE HOMEOSTASIS PROTEIN"/>
    <property type="match status" value="1"/>
</dbReference>
<dbReference type="PIRSF" id="PIRSF004848">
    <property type="entry name" value="YBL036c_PLPDEIII"/>
    <property type="match status" value="1"/>
</dbReference>
<dbReference type="PANTHER" id="PTHR10146">
    <property type="entry name" value="PROLINE SYNTHETASE CO-TRANSCRIBED BACTERIAL HOMOLOG PROTEIN"/>
    <property type="match status" value="1"/>
</dbReference>
<keyword evidence="7" id="KW-1185">Reference proteome</keyword>
<dbReference type="SUPFAM" id="SSF51419">
    <property type="entry name" value="PLP-binding barrel"/>
    <property type="match status" value="1"/>
</dbReference>
<gene>
    <name evidence="6" type="ORF">MARGE09_P2372</name>
</gene>
<dbReference type="InterPro" id="IPR011078">
    <property type="entry name" value="PyrdxlP_homeostasis"/>
</dbReference>
<dbReference type="InterPro" id="IPR029066">
    <property type="entry name" value="PLP-binding_barrel"/>
</dbReference>
<protein>
    <recommendedName>
        <fullName evidence="2">Pyridoxal phosphate homeostasis protein</fullName>
        <shortName evidence="2">PLP homeostasis protein</shortName>
    </recommendedName>
</protein>
<sequence length="225" mass="24590">MTNISHNLAQIHQLIEQAAHKHHRASSDILLLAVSKVQPISALEEAYNAGQRHFGENYVQELEQKATALGNLGIIWHFIGPIQSNKTRIVAEHCHWVHSLDREKVAKRLSDQRPAHLPPLQVCIQVNIDNEETKSGVSTCELPALVSAIEQLPNLKLRGFMAIPSKAAPKAAFQAMQALAQQYQLQTLSMGMSADMEDAIAAGSTIVRIGTALFGPRQAAAQSSQ</sequence>
<evidence type="ECO:0000256" key="1">
    <source>
        <dbReference type="ARBA" id="ARBA00022898"/>
    </source>
</evidence>
<organism evidence="6 7">
    <name type="scientific">Marinagarivorans cellulosilyticus</name>
    <dbReference type="NCBI Taxonomy" id="2721545"/>
    <lineage>
        <taxon>Bacteria</taxon>
        <taxon>Pseudomonadati</taxon>
        <taxon>Pseudomonadota</taxon>
        <taxon>Gammaproteobacteria</taxon>
        <taxon>Cellvibrionales</taxon>
        <taxon>Cellvibrionaceae</taxon>
        <taxon>Marinagarivorans</taxon>
    </lineage>
</organism>
<feature type="modified residue" description="N6-(pyridoxal phosphate)lysine" evidence="2 3">
    <location>
        <position position="36"/>
    </location>
</feature>
<comment type="cofactor">
    <cofactor evidence="3">
        <name>pyridoxal 5'-phosphate</name>
        <dbReference type="ChEBI" id="CHEBI:597326"/>
    </cofactor>
</comment>
<comment type="similarity">
    <text evidence="2 4">Belongs to the pyridoxal phosphate-binding protein YggS/PROSC family.</text>
</comment>
<evidence type="ECO:0000256" key="4">
    <source>
        <dbReference type="RuleBase" id="RU004514"/>
    </source>
</evidence>
<feature type="domain" description="Alanine racemase N-terminal" evidence="5">
    <location>
        <begin position="31"/>
        <end position="217"/>
    </location>
</feature>
<evidence type="ECO:0000256" key="2">
    <source>
        <dbReference type="HAMAP-Rule" id="MF_02087"/>
    </source>
</evidence>
<dbReference type="Gene3D" id="3.20.20.10">
    <property type="entry name" value="Alanine racemase"/>
    <property type="match status" value="1"/>
</dbReference>
<name>A0AAN1WIF2_9GAMM</name>
<dbReference type="Proteomes" id="UP001320119">
    <property type="component" value="Chromosome"/>
</dbReference>
<dbReference type="Pfam" id="PF01168">
    <property type="entry name" value="Ala_racemase_N"/>
    <property type="match status" value="1"/>
</dbReference>